<evidence type="ECO:0000313" key="3">
    <source>
        <dbReference type="Proteomes" id="UP000028999"/>
    </source>
</evidence>
<sequence length="25" mass="2756">MTKKTEGSGGDNREQLPEGTTIRIH</sequence>
<protein>
    <submittedName>
        <fullName evidence="2">BnaA01g21480D protein</fullName>
    </submittedName>
</protein>
<dbReference type="AlphaFoldDB" id="A0A078GF99"/>
<dbReference type="Gramene" id="CDY23797">
    <property type="protein sequence ID" value="CDY23797"/>
    <property type="gene ID" value="GSBRNA2T00024189001"/>
</dbReference>
<evidence type="ECO:0000313" key="2">
    <source>
        <dbReference type="EMBL" id="CDY23797.1"/>
    </source>
</evidence>
<gene>
    <name evidence="2" type="primary">BnaA01g21480D</name>
    <name evidence="2" type="ORF">GSBRNA2T00024189001</name>
</gene>
<dbReference type="PaxDb" id="3708-A0A078GF99"/>
<proteinExistence type="predicted"/>
<dbReference type="EMBL" id="LK032149">
    <property type="protein sequence ID" value="CDY23797.1"/>
    <property type="molecule type" value="Genomic_DNA"/>
</dbReference>
<reference evidence="2 3" key="1">
    <citation type="journal article" date="2014" name="Science">
        <title>Plant genetics. Early allopolyploid evolution in the post-Neolithic Brassica napus oilseed genome.</title>
        <authorList>
            <person name="Chalhoub B."/>
            <person name="Denoeud F."/>
            <person name="Liu S."/>
            <person name="Parkin I.A."/>
            <person name="Tang H."/>
            <person name="Wang X."/>
            <person name="Chiquet J."/>
            <person name="Belcram H."/>
            <person name="Tong C."/>
            <person name="Samans B."/>
            <person name="Correa M."/>
            <person name="Da Silva C."/>
            <person name="Just J."/>
            <person name="Falentin C."/>
            <person name="Koh C.S."/>
            <person name="Le Clainche I."/>
            <person name="Bernard M."/>
            <person name="Bento P."/>
            <person name="Noel B."/>
            <person name="Labadie K."/>
            <person name="Alberti A."/>
            <person name="Charles M."/>
            <person name="Arnaud D."/>
            <person name="Guo H."/>
            <person name="Daviaud C."/>
            <person name="Alamery S."/>
            <person name="Jabbari K."/>
            <person name="Zhao M."/>
            <person name="Edger P.P."/>
            <person name="Chelaifa H."/>
            <person name="Tack D."/>
            <person name="Lassalle G."/>
            <person name="Mestiri I."/>
            <person name="Schnel N."/>
            <person name="Le Paslier M.C."/>
            <person name="Fan G."/>
            <person name="Renault V."/>
            <person name="Bayer P.E."/>
            <person name="Golicz A.A."/>
            <person name="Manoli S."/>
            <person name="Lee T.H."/>
            <person name="Thi V.H."/>
            <person name="Chalabi S."/>
            <person name="Hu Q."/>
            <person name="Fan C."/>
            <person name="Tollenaere R."/>
            <person name="Lu Y."/>
            <person name="Battail C."/>
            <person name="Shen J."/>
            <person name="Sidebottom C.H."/>
            <person name="Wang X."/>
            <person name="Canaguier A."/>
            <person name="Chauveau A."/>
            <person name="Berard A."/>
            <person name="Deniot G."/>
            <person name="Guan M."/>
            <person name="Liu Z."/>
            <person name="Sun F."/>
            <person name="Lim Y.P."/>
            <person name="Lyons E."/>
            <person name="Town C.D."/>
            <person name="Bancroft I."/>
            <person name="Wang X."/>
            <person name="Meng J."/>
            <person name="Ma J."/>
            <person name="Pires J.C."/>
            <person name="King G.J."/>
            <person name="Brunel D."/>
            <person name="Delourme R."/>
            <person name="Renard M."/>
            <person name="Aury J.M."/>
            <person name="Adams K.L."/>
            <person name="Batley J."/>
            <person name="Snowdon R.J."/>
            <person name="Tost J."/>
            <person name="Edwards D."/>
            <person name="Zhou Y."/>
            <person name="Hua W."/>
            <person name="Sharpe A.G."/>
            <person name="Paterson A.H."/>
            <person name="Guan C."/>
            <person name="Wincker P."/>
        </authorList>
    </citation>
    <scope>NUCLEOTIDE SEQUENCE [LARGE SCALE GENOMIC DNA]</scope>
    <source>
        <strain evidence="3">cv. Darmor-bzh</strain>
    </source>
</reference>
<organism evidence="2 3">
    <name type="scientific">Brassica napus</name>
    <name type="common">Rape</name>
    <dbReference type="NCBI Taxonomy" id="3708"/>
    <lineage>
        <taxon>Eukaryota</taxon>
        <taxon>Viridiplantae</taxon>
        <taxon>Streptophyta</taxon>
        <taxon>Embryophyta</taxon>
        <taxon>Tracheophyta</taxon>
        <taxon>Spermatophyta</taxon>
        <taxon>Magnoliopsida</taxon>
        <taxon>eudicotyledons</taxon>
        <taxon>Gunneridae</taxon>
        <taxon>Pentapetalae</taxon>
        <taxon>rosids</taxon>
        <taxon>malvids</taxon>
        <taxon>Brassicales</taxon>
        <taxon>Brassicaceae</taxon>
        <taxon>Brassiceae</taxon>
        <taxon>Brassica</taxon>
    </lineage>
</organism>
<feature type="compositionally biased region" description="Basic and acidic residues" evidence="1">
    <location>
        <begin position="1"/>
        <end position="16"/>
    </location>
</feature>
<evidence type="ECO:0000256" key="1">
    <source>
        <dbReference type="SAM" id="MobiDB-lite"/>
    </source>
</evidence>
<feature type="region of interest" description="Disordered" evidence="1">
    <location>
        <begin position="1"/>
        <end position="25"/>
    </location>
</feature>
<keyword evidence="3" id="KW-1185">Reference proteome</keyword>
<dbReference type="Proteomes" id="UP000028999">
    <property type="component" value="Unassembled WGS sequence"/>
</dbReference>
<accession>A0A078GF99</accession>
<name>A0A078GF99_BRANA</name>